<name>A0A6G1F1V9_9ORYZ</name>
<dbReference type="EMBL" id="SPHZ02000002">
    <property type="protein sequence ID" value="KAF0930886.1"/>
    <property type="molecule type" value="Genomic_DNA"/>
</dbReference>
<dbReference type="AlphaFoldDB" id="A0A6G1F1V9"/>
<gene>
    <name evidence="2" type="ORF">E2562_036980</name>
</gene>
<sequence length="77" mass="7858">MARAATWARGVAAAWKGERCAHGRGATHQAAAQRGGSSGTTQERKRTGTRAGGGRGAQARGRGRWGQDNSAPAWAAG</sequence>
<proteinExistence type="predicted"/>
<dbReference type="Proteomes" id="UP000479710">
    <property type="component" value="Unassembled WGS sequence"/>
</dbReference>
<comment type="caution">
    <text evidence="2">The sequence shown here is derived from an EMBL/GenBank/DDBJ whole genome shotgun (WGS) entry which is preliminary data.</text>
</comment>
<evidence type="ECO:0000313" key="3">
    <source>
        <dbReference type="Proteomes" id="UP000479710"/>
    </source>
</evidence>
<evidence type="ECO:0000313" key="2">
    <source>
        <dbReference type="EMBL" id="KAF0930886.1"/>
    </source>
</evidence>
<keyword evidence="3" id="KW-1185">Reference proteome</keyword>
<organism evidence="2 3">
    <name type="scientific">Oryza meyeriana var. granulata</name>
    <dbReference type="NCBI Taxonomy" id="110450"/>
    <lineage>
        <taxon>Eukaryota</taxon>
        <taxon>Viridiplantae</taxon>
        <taxon>Streptophyta</taxon>
        <taxon>Embryophyta</taxon>
        <taxon>Tracheophyta</taxon>
        <taxon>Spermatophyta</taxon>
        <taxon>Magnoliopsida</taxon>
        <taxon>Liliopsida</taxon>
        <taxon>Poales</taxon>
        <taxon>Poaceae</taxon>
        <taxon>BOP clade</taxon>
        <taxon>Oryzoideae</taxon>
        <taxon>Oryzeae</taxon>
        <taxon>Oryzinae</taxon>
        <taxon>Oryza</taxon>
        <taxon>Oryza meyeriana</taxon>
    </lineage>
</organism>
<protein>
    <submittedName>
        <fullName evidence="2">Uncharacterized protein</fullName>
    </submittedName>
</protein>
<reference evidence="2 3" key="1">
    <citation type="submission" date="2019-11" db="EMBL/GenBank/DDBJ databases">
        <title>Whole genome sequence of Oryza granulata.</title>
        <authorList>
            <person name="Li W."/>
        </authorList>
    </citation>
    <scope>NUCLEOTIDE SEQUENCE [LARGE SCALE GENOMIC DNA]</scope>
    <source>
        <strain evidence="3">cv. Menghai</strain>
        <tissue evidence="2">Leaf</tissue>
    </source>
</reference>
<feature type="region of interest" description="Disordered" evidence="1">
    <location>
        <begin position="21"/>
        <end position="77"/>
    </location>
</feature>
<accession>A0A6G1F1V9</accession>
<evidence type="ECO:0000256" key="1">
    <source>
        <dbReference type="SAM" id="MobiDB-lite"/>
    </source>
</evidence>